<keyword evidence="4" id="KW-1185">Reference proteome</keyword>
<feature type="compositionally biased region" description="Acidic residues" evidence="1">
    <location>
        <begin position="104"/>
        <end position="123"/>
    </location>
</feature>
<evidence type="ECO:0000313" key="3">
    <source>
        <dbReference type="EMBL" id="MFD1951048.1"/>
    </source>
</evidence>
<comment type="caution">
    <text evidence="3">The sequence shown here is derived from an EMBL/GenBank/DDBJ whole genome shotgun (WGS) entry which is preliminary data.</text>
</comment>
<accession>A0ABW4TY74</accession>
<dbReference type="RefSeq" id="WP_380929468.1">
    <property type="nucleotide sequence ID" value="NZ_JBHUGS010000002.1"/>
</dbReference>
<feature type="signal peptide" evidence="2">
    <location>
        <begin position="1"/>
        <end position="23"/>
    </location>
</feature>
<evidence type="ECO:0000256" key="1">
    <source>
        <dbReference type="SAM" id="MobiDB-lite"/>
    </source>
</evidence>
<feature type="compositionally biased region" description="Low complexity" evidence="1">
    <location>
        <begin position="60"/>
        <end position="101"/>
    </location>
</feature>
<gene>
    <name evidence="3" type="ORF">ACFSGX_09755</name>
</gene>
<evidence type="ECO:0000313" key="4">
    <source>
        <dbReference type="Proteomes" id="UP001597400"/>
    </source>
</evidence>
<feature type="chain" id="PRO_5046793957" description="Antifreeze glycopeptide polyprotein" evidence="2">
    <location>
        <begin position="24"/>
        <end position="629"/>
    </location>
</feature>
<reference evidence="4" key="1">
    <citation type="journal article" date="2019" name="Int. J. Syst. Evol. Microbiol.">
        <title>The Global Catalogue of Microorganisms (GCM) 10K type strain sequencing project: providing services to taxonomists for standard genome sequencing and annotation.</title>
        <authorList>
            <consortium name="The Broad Institute Genomics Platform"/>
            <consortium name="The Broad Institute Genome Sequencing Center for Infectious Disease"/>
            <person name="Wu L."/>
            <person name="Ma J."/>
        </authorList>
    </citation>
    <scope>NUCLEOTIDE SEQUENCE [LARGE SCALE GENOMIC DNA]</scope>
    <source>
        <strain evidence="4">CGMCC 1.12702</strain>
    </source>
</reference>
<sequence>MKQRRNSALLVGAALLSVGIAIGPTLSPAGGQSAPESILPPGFGDTPAPTPPAERPAPRPRAGTATGTAAPGTPLTLSPADLNLAPAPAAASAPGTTTVAPDEGTGDAIEEVDPDAPPEETFDVPETARRPVDGIGPLGTGPEGLGAGEFGRADGRFLSTLMRRMDAPIASRWGHMLLRRALLTATETPARLNGADWVAERAWLLLRMGEADAARMLVDSIDVDRFTPKLLAVATQVALANADPAALCPLQPIAATMSKEPIWPMARAMCAGLSGEPSLASALIDQARRGRKARGIDVLLAEKVVGAGNNGRRSITIEWEGVDALTAWRFGVASALAVPIPDGLYNSVGPHVRAWAARAPMLTPEARVAAARTAARLGVFSSATLVDLYGAVADRTDVEDLDGTDAGRLRTAYIGDRAARLGALSLLWGNSAIGDDAYAADILTARAAAGIAPGETPEAQTRRLISAMFSAGLDIQANRWATVVADESGLDADAAWAMLAVGAPQPEVDLSAARIEAFVESGGGGGPTKSRLLIAALAGLGRMPADERDRLGTAAGIDFRAQDSFTRVLDAAAARGEAGTVAILAATGMQTPNWQGVPPAHFYRILTALNRVGLDGEARMMAAEAMARL</sequence>
<feature type="region of interest" description="Disordered" evidence="1">
    <location>
        <begin position="23"/>
        <end position="148"/>
    </location>
</feature>
<proteinExistence type="predicted"/>
<evidence type="ECO:0000256" key="2">
    <source>
        <dbReference type="SAM" id="SignalP"/>
    </source>
</evidence>
<keyword evidence="2" id="KW-0732">Signal</keyword>
<name>A0ABW4TY74_9SPHN</name>
<feature type="compositionally biased region" description="Gly residues" evidence="1">
    <location>
        <begin position="136"/>
        <end position="148"/>
    </location>
</feature>
<dbReference type="EMBL" id="JBHUGS010000002">
    <property type="protein sequence ID" value="MFD1951048.1"/>
    <property type="molecule type" value="Genomic_DNA"/>
</dbReference>
<evidence type="ECO:0008006" key="5">
    <source>
        <dbReference type="Google" id="ProtNLM"/>
    </source>
</evidence>
<organism evidence="3 4">
    <name type="scientific">Sphingomonas arantia</name>
    <dbReference type="NCBI Taxonomy" id="1460676"/>
    <lineage>
        <taxon>Bacteria</taxon>
        <taxon>Pseudomonadati</taxon>
        <taxon>Pseudomonadota</taxon>
        <taxon>Alphaproteobacteria</taxon>
        <taxon>Sphingomonadales</taxon>
        <taxon>Sphingomonadaceae</taxon>
        <taxon>Sphingomonas</taxon>
    </lineage>
</organism>
<protein>
    <recommendedName>
        <fullName evidence="5">Antifreeze glycopeptide polyprotein</fullName>
    </recommendedName>
</protein>
<dbReference type="Proteomes" id="UP001597400">
    <property type="component" value="Unassembled WGS sequence"/>
</dbReference>